<dbReference type="Gene3D" id="3.40.50.2000">
    <property type="entry name" value="Glycogen Phosphorylase B"/>
    <property type="match status" value="2"/>
</dbReference>
<reference evidence="8 9" key="1">
    <citation type="submission" date="2018-06" db="EMBL/GenBank/DDBJ databases">
        <title>Draft Genome Sequence of a Novel Marine Bacterium Related to the Verrucomicrobia.</title>
        <authorList>
            <person name="Vosseberg J."/>
            <person name="Martijn J."/>
            <person name="Ettema T.J.G."/>
        </authorList>
    </citation>
    <scope>NUCLEOTIDE SEQUENCE [LARGE SCALE GENOMIC DNA]</scope>
    <source>
        <strain evidence="8">TARA_B100001123</strain>
    </source>
</reference>
<dbReference type="Pfam" id="PF03279">
    <property type="entry name" value="Lip_A_acyltrans"/>
    <property type="match status" value="1"/>
</dbReference>
<evidence type="ECO:0000313" key="8">
    <source>
        <dbReference type="EMBL" id="AWT60417.1"/>
    </source>
</evidence>
<dbReference type="InterPro" id="IPR002201">
    <property type="entry name" value="Glyco_trans_9"/>
</dbReference>
<comment type="subcellular location">
    <subcellularLocation>
        <location evidence="1">Cell inner membrane</location>
    </subcellularLocation>
</comment>
<keyword evidence="4" id="KW-0328">Glycosyltransferase</keyword>
<keyword evidence="2" id="KW-1003">Cell membrane</keyword>
<dbReference type="CDD" id="cd03789">
    <property type="entry name" value="GT9_LPS_heptosyltransferase"/>
    <property type="match status" value="1"/>
</dbReference>
<gene>
    <name evidence="8" type="primary">rfaF</name>
    <name evidence="8" type="ORF">DF168_01626</name>
</gene>
<dbReference type="KEGG" id="mtar:DF168_01626"/>
<evidence type="ECO:0000256" key="4">
    <source>
        <dbReference type="ARBA" id="ARBA00022676"/>
    </source>
</evidence>
<dbReference type="CDD" id="cd07984">
    <property type="entry name" value="LPLAT_LABLAT-like"/>
    <property type="match status" value="1"/>
</dbReference>
<evidence type="ECO:0000256" key="1">
    <source>
        <dbReference type="ARBA" id="ARBA00004533"/>
    </source>
</evidence>
<dbReference type="GO" id="GO:0016746">
    <property type="term" value="F:acyltransferase activity"/>
    <property type="evidence" value="ECO:0007669"/>
    <property type="project" value="UniProtKB-KW"/>
</dbReference>
<protein>
    <submittedName>
        <fullName evidence="8">ADP-heptose--LPS heptosyltransferase 2</fullName>
        <ecNumber evidence="8">2.-.-.-</ecNumber>
    </submittedName>
</protein>
<dbReference type="GO" id="GO:0009247">
    <property type="term" value="P:glycolipid biosynthetic process"/>
    <property type="evidence" value="ECO:0007669"/>
    <property type="project" value="UniProtKB-ARBA"/>
</dbReference>
<keyword evidence="3" id="KW-0997">Cell inner membrane</keyword>
<dbReference type="EMBL" id="CP029803">
    <property type="protein sequence ID" value="AWT60417.1"/>
    <property type="molecule type" value="Genomic_DNA"/>
</dbReference>
<dbReference type="InterPro" id="IPR051199">
    <property type="entry name" value="LPS_LOS_Heptosyltrfase"/>
</dbReference>
<dbReference type="GO" id="GO:0005886">
    <property type="term" value="C:plasma membrane"/>
    <property type="evidence" value="ECO:0007669"/>
    <property type="project" value="UniProtKB-SubCell"/>
</dbReference>
<accession>A0A2Z4AJR9</accession>
<dbReference type="GO" id="GO:0008713">
    <property type="term" value="F:ADP-heptose-lipopolysaccharide heptosyltransferase activity"/>
    <property type="evidence" value="ECO:0007669"/>
    <property type="project" value="TreeGrafter"/>
</dbReference>
<dbReference type="Pfam" id="PF01075">
    <property type="entry name" value="Glyco_transf_9"/>
    <property type="match status" value="1"/>
</dbReference>
<keyword evidence="5 8" id="KW-0808">Transferase</keyword>
<dbReference type="SUPFAM" id="SSF53756">
    <property type="entry name" value="UDP-Glycosyltransferase/glycogen phosphorylase"/>
    <property type="match status" value="1"/>
</dbReference>
<organism evidence="8 9">
    <name type="scientific">Candidatus Moanibacter tarae</name>
    <dbReference type="NCBI Taxonomy" id="2200854"/>
    <lineage>
        <taxon>Bacteria</taxon>
        <taxon>Pseudomonadati</taxon>
        <taxon>Verrucomicrobiota</taxon>
        <taxon>Opitutia</taxon>
        <taxon>Puniceicoccales</taxon>
        <taxon>Puniceicoccales incertae sedis</taxon>
        <taxon>Candidatus Moanibacter</taxon>
    </lineage>
</organism>
<evidence type="ECO:0000256" key="2">
    <source>
        <dbReference type="ARBA" id="ARBA00022475"/>
    </source>
</evidence>
<keyword evidence="7" id="KW-0012">Acyltransferase</keyword>
<dbReference type="PANTHER" id="PTHR30160">
    <property type="entry name" value="TETRAACYLDISACCHARIDE 4'-KINASE-RELATED"/>
    <property type="match status" value="1"/>
</dbReference>
<dbReference type="GO" id="GO:0009244">
    <property type="term" value="P:lipopolysaccharide core region biosynthetic process"/>
    <property type="evidence" value="ECO:0007669"/>
    <property type="project" value="TreeGrafter"/>
</dbReference>
<dbReference type="Proteomes" id="UP000247465">
    <property type="component" value="Chromosome"/>
</dbReference>
<evidence type="ECO:0000256" key="6">
    <source>
        <dbReference type="ARBA" id="ARBA00023136"/>
    </source>
</evidence>
<dbReference type="GO" id="GO:0005829">
    <property type="term" value="C:cytosol"/>
    <property type="evidence" value="ECO:0007669"/>
    <property type="project" value="TreeGrafter"/>
</dbReference>
<evidence type="ECO:0000256" key="7">
    <source>
        <dbReference type="ARBA" id="ARBA00023315"/>
    </source>
</evidence>
<dbReference type="EC" id="2.-.-.-" evidence="8"/>
<dbReference type="AlphaFoldDB" id="A0A2Z4AJR9"/>
<dbReference type="PANTHER" id="PTHR30160:SF1">
    <property type="entry name" value="LIPOPOLYSACCHARIDE 1,2-N-ACETYLGLUCOSAMINETRANSFERASE-RELATED"/>
    <property type="match status" value="1"/>
</dbReference>
<evidence type="ECO:0000313" key="9">
    <source>
        <dbReference type="Proteomes" id="UP000247465"/>
    </source>
</evidence>
<keyword evidence="6" id="KW-0472">Membrane</keyword>
<evidence type="ECO:0000256" key="5">
    <source>
        <dbReference type="ARBA" id="ARBA00022679"/>
    </source>
</evidence>
<evidence type="ECO:0000256" key="3">
    <source>
        <dbReference type="ARBA" id="ARBA00022519"/>
    </source>
</evidence>
<sequence>MILLLTIKCAGWLIAHLPESIVAYLCQGAGFLTLHLHRPRRQTILSNLHHAFPKRSEEWRRRIASESLRRFFETVFFSLASPYFSDKRYRQMVTLSEESRQIITPILNQNRGGVAILPHFALAEATALFPLLVPEIPPVGVVYRPFGKPLLDKWLTQNRSRFGAAMLPRNKGFNTALALIRDGGWIMVLFDQNAGEKGALITMFDRVASATTLPGLMVRKFQVPAVILFPERTAFWRATIITRILECEKDEASVTTASHRWLEHYLAENDDHCANWLWAHNRWKFQQHPSKQLCITHRKSFLFLDNKNERQISRNTRLWVRIPNQFPDALMVLPFLKAIRKSRDDVELTLIAPETMSTFLRRTNLAEDVLPIPIQPRLSKRLHFFWRLRDMYPDIYILFDNSSLTETEAWLTGCPNRFGILRNGKSLSLLSHPWEIPNDLEVSNTHQTTIWTRFLEELGLQVDPDFSPLNDNFHQNPEANRIGLICGGTSPLGIRWPIEHWRSLVKAYLLMVPDTEFILYGSNSDRKITTKVAEGFAEKNVIDRAGKTNLSWLTSEFKSCRIVIGGDTGGLHFANFIGARVMAIYGPTNPNARGPIFNAPREIIVPKNSSGKSGHATEEITPQMVFNRLEAIL</sequence>
<name>A0A2Z4AJR9_9BACT</name>
<proteinExistence type="predicted"/>
<dbReference type="InterPro" id="IPR004960">
    <property type="entry name" value="LipA_acyltrans"/>
</dbReference>